<feature type="compositionally biased region" description="Basic residues" evidence="7">
    <location>
        <begin position="297"/>
        <end position="307"/>
    </location>
</feature>
<feature type="region of interest" description="Disordered" evidence="7">
    <location>
        <begin position="263"/>
        <end position="307"/>
    </location>
</feature>
<dbReference type="EMBL" id="JANIEX010000612">
    <property type="protein sequence ID" value="KAJ3564972.1"/>
    <property type="molecule type" value="Genomic_DNA"/>
</dbReference>
<dbReference type="AlphaFoldDB" id="A0AAD5VNC7"/>
<dbReference type="GO" id="GO:0006629">
    <property type="term" value="P:lipid metabolic process"/>
    <property type="evidence" value="ECO:0007669"/>
    <property type="project" value="UniProtKB-KW"/>
</dbReference>
<evidence type="ECO:0000256" key="5">
    <source>
        <dbReference type="ARBA" id="ARBA00023098"/>
    </source>
</evidence>
<feature type="transmembrane region" description="Helical" evidence="8">
    <location>
        <begin position="43"/>
        <end position="65"/>
    </location>
</feature>
<keyword evidence="10" id="KW-1185">Reference proteome</keyword>
<dbReference type="CDD" id="cd23995">
    <property type="entry name" value="Seipin_BSCL2_like"/>
    <property type="match status" value="1"/>
</dbReference>
<accession>A0AAD5VNC7</accession>
<keyword evidence="2 8" id="KW-0812">Transmembrane</keyword>
<evidence type="ECO:0000256" key="4">
    <source>
        <dbReference type="ARBA" id="ARBA00022989"/>
    </source>
</evidence>
<evidence type="ECO:0000256" key="7">
    <source>
        <dbReference type="SAM" id="MobiDB-lite"/>
    </source>
</evidence>
<sequence>MSAKSEDSSTFPRVSLSESSRTRETSRVAVNGVSVLRPYAPQLIPILVCLFLIPFAVCVSLFAGWRVWKSLSVGWEVPLYLQYGERLIPYAVAALPPIQTSRPYDISLRMSLPISDSNMSLGNFMTTLTLMTPSNQTISSVSRPALVLPPKSSWIFGASSAIDLDVSLFSSFVVRTTDVLALVEVGRRDGWKSIGDGRGRELSVLSATLCGREIPRGIRGLAIRYPLVASSLAACIFLLILSLMIGTCVLPTMFPIPVEEVDAGHQSQNTKNTSKSSSEPPPPSSGSRTRSHSTPLRQRKSKLHRRSSGSSRAVSFISLLSFFTIVTYLSDLNGTKVVPKTEDTTDDAPIVLVPSSVTATEAVPEVSAHSAGPSGGSPRENLRRRTSQHLDGSDEDQHPSNSED</sequence>
<evidence type="ECO:0000313" key="10">
    <source>
        <dbReference type="Proteomes" id="UP001213000"/>
    </source>
</evidence>
<dbReference type="Proteomes" id="UP001213000">
    <property type="component" value="Unassembled WGS sequence"/>
</dbReference>
<evidence type="ECO:0000256" key="1">
    <source>
        <dbReference type="ARBA" id="ARBA00004477"/>
    </source>
</evidence>
<organism evidence="9 10">
    <name type="scientific">Leucocoprinus birnbaumii</name>
    <dbReference type="NCBI Taxonomy" id="56174"/>
    <lineage>
        <taxon>Eukaryota</taxon>
        <taxon>Fungi</taxon>
        <taxon>Dikarya</taxon>
        <taxon>Basidiomycota</taxon>
        <taxon>Agaricomycotina</taxon>
        <taxon>Agaricomycetes</taxon>
        <taxon>Agaricomycetidae</taxon>
        <taxon>Agaricales</taxon>
        <taxon>Agaricineae</taxon>
        <taxon>Agaricaceae</taxon>
        <taxon>Leucocoprinus</taxon>
    </lineage>
</organism>
<evidence type="ECO:0000256" key="3">
    <source>
        <dbReference type="ARBA" id="ARBA00022824"/>
    </source>
</evidence>
<comment type="subcellular location">
    <subcellularLocation>
        <location evidence="1">Endoplasmic reticulum membrane</location>
        <topology evidence="1">Multi-pass membrane protein</topology>
    </subcellularLocation>
</comment>
<name>A0AAD5VNC7_9AGAR</name>
<feature type="compositionally biased region" description="Low complexity" evidence="7">
    <location>
        <begin position="266"/>
        <end position="278"/>
    </location>
</feature>
<feature type="compositionally biased region" description="Low complexity" evidence="7">
    <location>
        <begin position="367"/>
        <end position="378"/>
    </location>
</feature>
<gene>
    <name evidence="9" type="ORF">NP233_g7939</name>
</gene>
<keyword evidence="4 8" id="KW-1133">Transmembrane helix</keyword>
<dbReference type="InterPro" id="IPR009617">
    <property type="entry name" value="Seipin"/>
</dbReference>
<protein>
    <recommendedName>
        <fullName evidence="11">Seipin</fullName>
    </recommendedName>
</protein>
<dbReference type="GO" id="GO:0140042">
    <property type="term" value="P:lipid droplet formation"/>
    <property type="evidence" value="ECO:0007669"/>
    <property type="project" value="UniProtKB-ARBA"/>
</dbReference>
<proteinExistence type="predicted"/>
<dbReference type="PANTHER" id="PTHR21212:SF0">
    <property type="entry name" value="SEIPIN"/>
    <property type="match status" value="1"/>
</dbReference>
<dbReference type="GO" id="GO:0005789">
    <property type="term" value="C:endoplasmic reticulum membrane"/>
    <property type="evidence" value="ECO:0007669"/>
    <property type="project" value="UniProtKB-SubCell"/>
</dbReference>
<evidence type="ECO:0000256" key="2">
    <source>
        <dbReference type="ARBA" id="ARBA00022692"/>
    </source>
</evidence>
<feature type="region of interest" description="Disordered" evidence="7">
    <location>
        <begin position="362"/>
        <end position="404"/>
    </location>
</feature>
<dbReference type="Pfam" id="PF06775">
    <property type="entry name" value="Seipin"/>
    <property type="match status" value="1"/>
</dbReference>
<comment type="caution">
    <text evidence="9">The sequence shown here is derived from an EMBL/GenBank/DDBJ whole genome shotgun (WGS) entry which is preliminary data.</text>
</comment>
<reference evidence="9" key="1">
    <citation type="submission" date="2022-07" db="EMBL/GenBank/DDBJ databases">
        <title>Genome Sequence of Leucocoprinus birnbaumii.</title>
        <authorList>
            <person name="Buettner E."/>
        </authorList>
    </citation>
    <scope>NUCLEOTIDE SEQUENCE</scope>
    <source>
        <strain evidence="9">VT141</strain>
    </source>
</reference>
<evidence type="ECO:0000256" key="8">
    <source>
        <dbReference type="SAM" id="Phobius"/>
    </source>
</evidence>
<evidence type="ECO:0008006" key="11">
    <source>
        <dbReference type="Google" id="ProtNLM"/>
    </source>
</evidence>
<feature type="compositionally biased region" description="Low complexity" evidence="7">
    <location>
        <begin position="285"/>
        <end position="295"/>
    </location>
</feature>
<feature type="transmembrane region" description="Helical" evidence="8">
    <location>
        <begin position="225"/>
        <end position="245"/>
    </location>
</feature>
<dbReference type="PANTHER" id="PTHR21212">
    <property type="entry name" value="BERNARDINELLI-SEIP CONGENITAL LIPODYSTROPHY 2 HOMOLOG BSCL2 PROTEIN"/>
    <property type="match status" value="1"/>
</dbReference>
<keyword evidence="3" id="KW-0256">Endoplasmic reticulum</keyword>
<evidence type="ECO:0000256" key="6">
    <source>
        <dbReference type="ARBA" id="ARBA00023136"/>
    </source>
</evidence>
<evidence type="ECO:0000313" key="9">
    <source>
        <dbReference type="EMBL" id="KAJ3564972.1"/>
    </source>
</evidence>
<keyword evidence="6 8" id="KW-0472">Membrane</keyword>
<keyword evidence="5" id="KW-0443">Lipid metabolism</keyword>